<keyword evidence="3" id="KW-1185">Reference proteome</keyword>
<gene>
    <name evidence="2" type="ORF">AAFF_G00201770</name>
</gene>
<feature type="region of interest" description="Disordered" evidence="1">
    <location>
        <begin position="152"/>
        <end position="171"/>
    </location>
</feature>
<evidence type="ECO:0000256" key="1">
    <source>
        <dbReference type="SAM" id="MobiDB-lite"/>
    </source>
</evidence>
<sequence length="171" mass="18235">MCPDLHAAVSASEACRGAARDTCSEISMRARPVYSKAPQPTAGTKRRQRCYIVMSCLKETLSRKDEAVNVSEWAAPSPVLPSSVQSSGCYTSADALSCPVRRSALAAVGSLSASTHLTAQRSVSHRQESARVLRVALKEAALPLWLPNSIQPSLTLRGTSTKRRSVSGPPD</sequence>
<evidence type="ECO:0000313" key="2">
    <source>
        <dbReference type="EMBL" id="KAJ8410196.1"/>
    </source>
</evidence>
<reference evidence="2" key="1">
    <citation type="journal article" date="2023" name="Science">
        <title>Genome structures resolve the early diversification of teleost fishes.</title>
        <authorList>
            <person name="Parey E."/>
            <person name="Louis A."/>
            <person name="Montfort J."/>
            <person name="Bouchez O."/>
            <person name="Roques C."/>
            <person name="Iampietro C."/>
            <person name="Lluch J."/>
            <person name="Castinel A."/>
            <person name="Donnadieu C."/>
            <person name="Desvignes T."/>
            <person name="Floi Bucao C."/>
            <person name="Jouanno E."/>
            <person name="Wen M."/>
            <person name="Mejri S."/>
            <person name="Dirks R."/>
            <person name="Jansen H."/>
            <person name="Henkel C."/>
            <person name="Chen W.J."/>
            <person name="Zahm M."/>
            <person name="Cabau C."/>
            <person name="Klopp C."/>
            <person name="Thompson A.W."/>
            <person name="Robinson-Rechavi M."/>
            <person name="Braasch I."/>
            <person name="Lecointre G."/>
            <person name="Bobe J."/>
            <person name="Postlethwait J.H."/>
            <person name="Berthelot C."/>
            <person name="Roest Crollius H."/>
            <person name="Guiguen Y."/>
        </authorList>
    </citation>
    <scope>NUCLEOTIDE SEQUENCE</scope>
    <source>
        <strain evidence="2">NC1722</strain>
    </source>
</reference>
<name>A0AAD7SYS6_9TELE</name>
<dbReference type="Proteomes" id="UP001221898">
    <property type="component" value="Unassembled WGS sequence"/>
</dbReference>
<comment type="caution">
    <text evidence="2">The sequence shown here is derived from an EMBL/GenBank/DDBJ whole genome shotgun (WGS) entry which is preliminary data.</text>
</comment>
<proteinExistence type="predicted"/>
<dbReference type="AlphaFoldDB" id="A0AAD7SYS6"/>
<organism evidence="2 3">
    <name type="scientific">Aldrovandia affinis</name>
    <dbReference type="NCBI Taxonomy" id="143900"/>
    <lineage>
        <taxon>Eukaryota</taxon>
        <taxon>Metazoa</taxon>
        <taxon>Chordata</taxon>
        <taxon>Craniata</taxon>
        <taxon>Vertebrata</taxon>
        <taxon>Euteleostomi</taxon>
        <taxon>Actinopterygii</taxon>
        <taxon>Neopterygii</taxon>
        <taxon>Teleostei</taxon>
        <taxon>Notacanthiformes</taxon>
        <taxon>Halosauridae</taxon>
        <taxon>Aldrovandia</taxon>
    </lineage>
</organism>
<evidence type="ECO:0000313" key="3">
    <source>
        <dbReference type="Proteomes" id="UP001221898"/>
    </source>
</evidence>
<protein>
    <submittedName>
        <fullName evidence="2">Uncharacterized protein</fullName>
    </submittedName>
</protein>
<accession>A0AAD7SYS6</accession>
<dbReference type="EMBL" id="JAINUG010000027">
    <property type="protein sequence ID" value="KAJ8410196.1"/>
    <property type="molecule type" value="Genomic_DNA"/>
</dbReference>